<proteinExistence type="predicted"/>
<evidence type="ECO:0000313" key="3">
    <source>
        <dbReference type="EMBL" id="MFD2520126.1"/>
    </source>
</evidence>
<evidence type="ECO:0000313" key="4">
    <source>
        <dbReference type="Proteomes" id="UP001597510"/>
    </source>
</evidence>
<gene>
    <name evidence="3" type="ORF">ACFSR2_04460</name>
</gene>
<feature type="chain" id="PRO_5045930016" evidence="1">
    <location>
        <begin position="26"/>
        <end position="160"/>
    </location>
</feature>
<dbReference type="EMBL" id="JBHULC010000004">
    <property type="protein sequence ID" value="MFD2520126.1"/>
    <property type="molecule type" value="Genomic_DNA"/>
</dbReference>
<keyword evidence="1" id="KW-0732">Signal</keyword>
<protein>
    <submittedName>
        <fullName evidence="3">Lipocalin family protein</fullName>
    </submittedName>
</protein>
<comment type="caution">
    <text evidence="3">The sequence shown here is derived from an EMBL/GenBank/DDBJ whole genome shotgun (WGS) entry which is preliminary data.</text>
</comment>
<dbReference type="Pfam" id="PF13648">
    <property type="entry name" value="Lipocalin_4"/>
    <property type="match status" value="1"/>
</dbReference>
<sequence length="160" mass="17117">MKFSSVIRKFTVLLALATLSLAVMNCSKKDDGGDPSPQGQIVGSWKFTNLFVKEGSSPEVDQFPIITAFLPCFKDIVIIFNANGTVSGTVPAACQGDVDDVVGDITQSKYELKGDQLILTDSDGQQSSMTVSFSGNTMSWTETDTDGGVTTTTRVVMTKQ</sequence>
<organism evidence="3 4">
    <name type="scientific">Emticicia soli</name>
    <dbReference type="NCBI Taxonomy" id="2027878"/>
    <lineage>
        <taxon>Bacteria</taxon>
        <taxon>Pseudomonadati</taxon>
        <taxon>Bacteroidota</taxon>
        <taxon>Cytophagia</taxon>
        <taxon>Cytophagales</taxon>
        <taxon>Leadbetterellaceae</taxon>
        <taxon>Emticicia</taxon>
    </lineage>
</organism>
<name>A0ABW5J2X0_9BACT</name>
<dbReference type="Proteomes" id="UP001597510">
    <property type="component" value="Unassembled WGS sequence"/>
</dbReference>
<dbReference type="RefSeq" id="WP_340235537.1">
    <property type="nucleotide sequence ID" value="NZ_JBBEWC010000004.1"/>
</dbReference>
<keyword evidence="4" id="KW-1185">Reference proteome</keyword>
<feature type="signal peptide" evidence="1">
    <location>
        <begin position="1"/>
        <end position="25"/>
    </location>
</feature>
<reference evidence="4" key="1">
    <citation type="journal article" date="2019" name="Int. J. Syst. Evol. Microbiol.">
        <title>The Global Catalogue of Microorganisms (GCM) 10K type strain sequencing project: providing services to taxonomists for standard genome sequencing and annotation.</title>
        <authorList>
            <consortium name="The Broad Institute Genomics Platform"/>
            <consortium name="The Broad Institute Genome Sequencing Center for Infectious Disease"/>
            <person name="Wu L."/>
            <person name="Ma J."/>
        </authorList>
    </citation>
    <scope>NUCLEOTIDE SEQUENCE [LARGE SCALE GENOMIC DNA]</scope>
    <source>
        <strain evidence="4">KCTC 52344</strain>
    </source>
</reference>
<evidence type="ECO:0000259" key="2">
    <source>
        <dbReference type="Pfam" id="PF13648"/>
    </source>
</evidence>
<feature type="domain" description="Lipocalin-like" evidence="2">
    <location>
        <begin position="41"/>
        <end position="140"/>
    </location>
</feature>
<accession>A0ABW5J2X0</accession>
<dbReference type="InterPro" id="IPR024311">
    <property type="entry name" value="Lipocalin-like"/>
</dbReference>
<evidence type="ECO:0000256" key="1">
    <source>
        <dbReference type="SAM" id="SignalP"/>
    </source>
</evidence>